<gene>
    <name evidence="1" type="ORF">GCM10009097_26500</name>
</gene>
<name>A0ABP3LVH9_9BURK</name>
<organism evidence="1 2">
    <name type="scientific">Pigmentiphaga daeguensis</name>
    <dbReference type="NCBI Taxonomy" id="414049"/>
    <lineage>
        <taxon>Bacteria</taxon>
        <taxon>Pseudomonadati</taxon>
        <taxon>Pseudomonadota</taxon>
        <taxon>Betaproteobacteria</taxon>
        <taxon>Burkholderiales</taxon>
        <taxon>Alcaligenaceae</taxon>
        <taxon>Pigmentiphaga</taxon>
    </lineage>
</organism>
<accession>A0ABP3LVH9</accession>
<reference evidence="2" key="1">
    <citation type="journal article" date="2019" name="Int. J. Syst. Evol. Microbiol.">
        <title>The Global Catalogue of Microorganisms (GCM) 10K type strain sequencing project: providing services to taxonomists for standard genome sequencing and annotation.</title>
        <authorList>
            <consortium name="The Broad Institute Genomics Platform"/>
            <consortium name="The Broad Institute Genome Sequencing Center for Infectious Disease"/>
            <person name="Wu L."/>
            <person name="Ma J."/>
        </authorList>
    </citation>
    <scope>NUCLEOTIDE SEQUENCE [LARGE SCALE GENOMIC DNA]</scope>
    <source>
        <strain evidence="2">JCM 14330</strain>
    </source>
</reference>
<keyword evidence="2" id="KW-1185">Reference proteome</keyword>
<evidence type="ECO:0000313" key="2">
    <source>
        <dbReference type="Proteomes" id="UP001501706"/>
    </source>
</evidence>
<dbReference type="Proteomes" id="UP001501706">
    <property type="component" value="Unassembled WGS sequence"/>
</dbReference>
<protein>
    <submittedName>
        <fullName evidence="1">Uncharacterized protein</fullName>
    </submittedName>
</protein>
<sequence length="62" mass="6980">MFGCSCQDKAKAFQDGKRGSRNGEIHWAQEMLDQGGMMRELVKWDSMRATWKGATSTGWPPS</sequence>
<dbReference type="EMBL" id="BAAAEN010000009">
    <property type="protein sequence ID" value="GAA0508092.1"/>
    <property type="molecule type" value="Genomic_DNA"/>
</dbReference>
<comment type="caution">
    <text evidence="1">The sequence shown here is derived from an EMBL/GenBank/DDBJ whole genome shotgun (WGS) entry which is preliminary data.</text>
</comment>
<evidence type="ECO:0000313" key="1">
    <source>
        <dbReference type="EMBL" id="GAA0508092.1"/>
    </source>
</evidence>
<proteinExistence type="predicted"/>